<proteinExistence type="predicted"/>
<protein>
    <recommendedName>
        <fullName evidence="3">P-type ATPase A domain-containing protein</fullName>
    </recommendedName>
</protein>
<dbReference type="SUPFAM" id="SSF81665">
    <property type="entry name" value="Calcium ATPase, transmembrane domain M"/>
    <property type="match status" value="1"/>
</dbReference>
<evidence type="ECO:0000313" key="5">
    <source>
        <dbReference type="Proteomes" id="UP000626092"/>
    </source>
</evidence>
<dbReference type="FunFam" id="2.70.150.10:FF:000006">
    <property type="entry name" value="Calcium-transporting ATPase"/>
    <property type="match status" value="1"/>
</dbReference>
<keyword evidence="5" id="KW-1185">Reference proteome</keyword>
<dbReference type="Proteomes" id="UP000626092">
    <property type="component" value="Unassembled WGS sequence"/>
</dbReference>
<evidence type="ECO:0000256" key="1">
    <source>
        <dbReference type="ARBA" id="ARBA00022842"/>
    </source>
</evidence>
<evidence type="ECO:0000313" key="4">
    <source>
        <dbReference type="EMBL" id="KAF7149909.1"/>
    </source>
</evidence>
<dbReference type="EMBL" id="WJXA01000002">
    <property type="protein sequence ID" value="KAF7149909.1"/>
    <property type="molecule type" value="Genomic_DNA"/>
</dbReference>
<organism evidence="4 5">
    <name type="scientific">Rhododendron simsii</name>
    <name type="common">Sims's rhododendron</name>
    <dbReference type="NCBI Taxonomy" id="118357"/>
    <lineage>
        <taxon>Eukaryota</taxon>
        <taxon>Viridiplantae</taxon>
        <taxon>Streptophyta</taxon>
        <taxon>Embryophyta</taxon>
        <taxon>Tracheophyta</taxon>
        <taxon>Spermatophyta</taxon>
        <taxon>Magnoliopsida</taxon>
        <taxon>eudicotyledons</taxon>
        <taxon>Gunneridae</taxon>
        <taxon>Pentapetalae</taxon>
        <taxon>asterids</taxon>
        <taxon>Ericales</taxon>
        <taxon>Ericaceae</taxon>
        <taxon>Ericoideae</taxon>
        <taxon>Rhodoreae</taxon>
        <taxon>Rhododendron</taxon>
    </lineage>
</organism>
<dbReference type="OrthoDB" id="3352408at2759"/>
<reference evidence="4" key="1">
    <citation type="submission" date="2019-11" db="EMBL/GenBank/DDBJ databases">
        <authorList>
            <person name="Liu Y."/>
            <person name="Hou J."/>
            <person name="Li T.-Q."/>
            <person name="Guan C.-H."/>
            <person name="Wu X."/>
            <person name="Wu H.-Z."/>
            <person name="Ling F."/>
            <person name="Zhang R."/>
            <person name="Shi X.-G."/>
            <person name="Ren J.-P."/>
            <person name="Chen E.-F."/>
            <person name="Sun J.-M."/>
        </authorList>
    </citation>
    <scope>NUCLEOTIDE SEQUENCE</scope>
    <source>
        <strain evidence="4">Adult_tree_wgs_1</strain>
        <tissue evidence="4">Leaves</tissue>
    </source>
</reference>
<dbReference type="Gene3D" id="2.70.150.10">
    <property type="entry name" value="Calcium-transporting ATPase, cytoplasmic transduction domain A"/>
    <property type="match status" value="1"/>
</dbReference>
<dbReference type="AlphaFoldDB" id="A0A834LVQ3"/>
<comment type="caution">
    <text evidence="4">The sequence shown here is derived from an EMBL/GenBank/DDBJ whole genome shotgun (WGS) entry which is preliminary data.</text>
</comment>
<gene>
    <name evidence="4" type="ORF">RHSIM_Rhsim02G0030200</name>
</gene>
<accession>A0A834LVQ3</accession>
<dbReference type="InterPro" id="IPR008250">
    <property type="entry name" value="ATPase_P-typ_transduc_dom_A_sf"/>
</dbReference>
<evidence type="ECO:0000259" key="3">
    <source>
        <dbReference type="Pfam" id="PF00122"/>
    </source>
</evidence>
<keyword evidence="2" id="KW-0472">Membrane</keyword>
<dbReference type="PANTHER" id="PTHR24093">
    <property type="entry name" value="CATION TRANSPORTING ATPASE"/>
    <property type="match status" value="1"/>
</dbReference>
<dbReference type="Pfam" id="PF00122">
    <property type="entry name" value="E1-E2_ATPase"/>
    <property type="match status" value="1"/>
</dbReference>
<feature type="transmembrane region" description="Helical" evidence="2">
    <location>
        <begin position="28"/>
        <end position="50"/>
    </location>
</feature>
<dbReference type="PANTHER" id="PTHR24093:SF434">
    <property type="entry name" value="CALCIUM-TRANSPORTING ATPASE 13, PLASMA MEMBRANE-TYPE-RELATED"/>
    <property type="match status" value="1"/>
</dbReference>
<feature type="domain" description="P-type ATPase A" evidence="3">
    <location>
        <begin position="66"/>
        <end position="155"/>
    </location>
</feature>
<evidence type="ECO:0000256" key="2">
    <source>
        <dbReference type="SAM" id="Phobius"/>
    </source>
</evidence>
<sequence>MFCDEAKCLDRILTEGRLRKEHGLKDGWYDGGSIFVAVFLVIAVSTLSNFRQNRQFVKLSKVSNNIQVDVVRNGRRQQVSIFEIVLGDVICLKIGDQVPADGLFIDGHSLLVDESSMTGESDHVEVDLTQNPFLFSGTKVADGFGRMLVTSVGMN</sequence>
<keyword evidence="2" id="KW-1133">Transmembrane helix</keyword>
<dbReference type="GO" id="GO:0005886">
    <property type="term" value="C:plasma membrane"/>
    <property type="evidence" value="ECO:0007669"/>
    <property type="project" value="TreeGrafter"/>
</dbReference>
<dbReference type="InterPro" id="IPR023298">
    <property type="entry name" value="ATPase_P-typ_TM_dom_sf"/>
</dbReference>
<name>A0A834LVQ3_RHOSS</name>
<dbReference type="InterPro" id="IPR059000">
    <property type="entry name" value="ATPase_P-type_domA"/>
</dbReference>
<keyword evidence="1" id="KW-0460">Magnesium</keyword>
<dbReference type="GO" id="GO:0005388">
    <property type="term" value="F:P-type calcium transporter activity"/>
    <property type="evidence" value="ECO:0007669"/>
    <property type="project" value="TreeGrafter"/>
</dbReference>
<keyword evidence="2" id="KW-0812">Transmembrane</keyword>
<dbReference type="SUPFAM" id="SSF81653">
    <property type="entry name" value="Calcium ATPase, transduction domain A"/>
    <property type="match status" value="1"/>
</dbReference>